<reference evidence="2 3" key="1">
    <citation type="submission" date="2015-08" db="EMBL/GenBank/DDBJ databases">
        <title>Investigation of the bacterial diversity of lava forest soil.</title>
        <authorList>
            <person name="Lee J.S."/>
        </authorList>
    </citation>
    <scope>NUCLEOTIDE SEQUENCE [LARGE SCALE GENOMIC DNA]</scope>
    <source>
        <strain evidence="2 3">GJW-30</strain>
    </source>
</reference>
<dbReference type="Gene3D" id="3.10.129.10">
    <property type="entry name" value="Hotdog Thioesterase"/>
    <property type="match status" value="1"/>
</dbReference>
<evidence type="ECO:0000313" key="3">
    <source>
        <dbReference type="Proteomes" id="UP000236884"/>
    </source>
</evidence>
<dbReference type="CDD" id="cd00586">
    <property type="entry name" value="4HBT"/>
    <property type="match status" value="1"/>
</dbReference>
<protein>
    <submittedName>
        <fullName evidence="2">4-hydroxybenzoyl-CoA thioesterase</fullName>
        <ecNumber evidence="2">3.1.2.23</ecNumber>
    </submittedName>
</protein>
<dbReference type="Pfam" id="PF13279">
    <property type="entry name" value="4HBT_2"/>
    <property type="match status" value="1"/>
</dbReference>
<proteinExistence type="predicted"/>
<name>A0A0S3PYW6_9BRAD</name>
<dbReference type="OrthoDB" id="7204167at2"/>
<keyword evidence="1 2" id="KW-0378">Hydrolase</keyword>
<dbReference type="EC" id="3.1.2.23" evidence="2"/>
<organism evidence="2 3">
    <name type="scientific">Variibacter gotjawalensis</name>
    <dbReference type="NCBI Taxonomy" id="1333996"/>
    <lineage>
        <taxon>Bacteria</taxon>
        <taxon>Pseudomonadati</taxon>
        <taxon>Pseudomonadota</taxon>
        <taxon>Alphaproteobacteria</taxon>
        <taxon>Hyphomicrobiales</taxon>
        <taxon>Nitrobacteraceae</taxon>
        <taxon>Variibacter</taxon>
    </lineage>
</organism>
<dbReference type="InterPro" id="IPR050563">
    <property type="entry name" value="4-hydroxybenzoyl-CoA_TE"/>
</dbReference>
<dbReference type="GO" id="GO:0018739">
    <property type="term" value="F:4-hydroxybenzoyl-CoA thioesterase activity"/>
    <property type="evidence" value="ECO:0007669"/>
    <property type="project" value="UniProtKB-EC"/>
</dbReference>
<dbReference type="KEGG" id="vgo:GJW-30_1_03657"/>
<dbReference type="PANTHER" id="PTHR31793">
    <property type="entry name" value="4-HYDROXYBENZOYL-COA THIOESTERASE FAMILY MEMBER"/>
    <property type="match status" value="1"/>
</dbReference>
<dbReference type="GO" id="GO:0047617">
    <property type="term" value="F:fatty acyl-CoA hydrolase activity"/>
    <property type="evidence" value="ECO:0007669"/>
    <property type="project" value="TreeGrafter"/>
</dbReference>
<keyword evidence="3" id="KW-1185">Reference proteome</keyword>
<evidence type="ECO:0000256" key="1">
    <source>
        <dbReference type="ARBA" id="ARBA00022801"/>
    </source>
</evidence>
<dbReference type="AlphaFoldDB" id="A0A0S3PYW6"/>
<dbReference type="Proteomes" id="UP000236884">
    <property type="component" value="Chromosome"/>
</dbReference>
<gene>
    <name evidence="2" type="ORF">GJW-30_1_03657</name>
</gene>
<dbReference type="InterPro" id="IPR029069">
    <property type="entry name" value="HotDog_dom_sf"/>
</dbReference>
<accession>A0A0S3PYW6</accession>
<dbReference type="SUPFAM" id="SSF54637">
    <property type="entry name" value="Thioesterase/thiol ester dehydrase-isomerase"/>
    <property type="match status" value="1"/>
</dbReference>
<dbReference type="EMBL" id="AP014946">
    <property type="protein sequence ID" value="BAT61101.1"/>
    <property type="molecule type" value="Genomic_DNA"/>
</dbReference>
<dbReference type="RefSeq" id="WP_096357841.1">
    <property type="nucleotide sequence ID" value="NZ_AP014946.1"/>
</dbReference>
<sequence>MFSHKRRVQIEWGHCDPAGIVFNPRFFEYFDWNTALLFEKALGMPKPDVLQTFGGAGIPLVDTRAKFLAPCRYGDVVEITTAIKKLGRSSFEVSHRLHVGDTLAVEGEEVRVWTARDAEGRMRPAPLPDAIVAAFSKEQ</sequence>
<evidence type="ECO:0000313" key="2">
    <source>
        <dbReference type="EMBL" id="BAT61101.1"/>
    </source>
</evidence>
<dbReference type="PANTHER" id="PTHR31793:SF37">
    <property type="entry name" value="ACYL-COA THIOESTER HYDROLASE YBGC"/>
    <property type="match status" value="1"/>
</dbReference>